<dbReference type="PANTHER" id="PTHR12858:SF1">
    <property type="entry name" value="PRE-RRNA-PROCESSING PROTEIN TSR1 HOMOLOG"/>
    <property type="match status" value="1"/>
</dbReference>
<feature type="region of interest" description="Disordered" evidence="7">
    <location>
        <begin position="396"/>
        <end position="443"/>
    </location>
</feature>
<dbReference type="Proteomes" id="UP000695000">
    <property type="component" value="Unplaced"/>
</dbReference>
<feature type="compositionally biased region" description="Acidic residues" evidence="7">
    <location>
        <begin position="403"/>
        <end position="439"/>
    </location>
</feature>
<reference evidence="10" key="1">
    <citation type="submission" date="2025-08" db="UniProtKB">
        <authorList>
            <consortium name="RefSeq"/>
        </authorList>
    </citation>
    <scope>IDENTIFICATION</scope>
    <source>
        <tissue evidence="10">Whole Larva</tissue>
    </source>
</reference>
<gene>
    <name evidence="10" type="primary">LOC108559640</name>
</gene>
<dbReference type="PROSITE" id="PS51714">
    <property type="entry name" value="G_BMS1"/>
    <property type="match status" value="1"/>
</dbReference>
<evidence type="ECO:0000313" key="10">
    <source>
        <dbReference type="RefSeq" id="XP_017772467.1"/>
    </source>
</evidence>
<evidence type="ECO:0000256" key="5">
    <source>
        <dbReference type="ARBA" id="ARBA00038288"/>
    </source>
</evidence>
<dbReference type="Pfam" id="PF08142">
    <property type="entry name" value="AARP2CN"/>
    <property type="match status" value="1"/>
</dbReference>
<feature type="domain" description="Bms1-type G" evidence="8">
    <location>
        <begin position="86"/>
        <end position="252"/>
    </location>
</feature>
<keyword evidence="9" id="KW-1185">Reference proteome</keyword>
<evidence type="ECO:0000256" key="2">
    <source>
        <dbReference type="ARBA" id="ARBA00022517"/>
    </source>
</evidence>
<dbReference type="RefSeq" id="XP_017772467.1">
    <property type="nucleotide sequence ID" value="XM_017916978.1"/>
</dbReference>
<keyword evidence="2" id="KW-0690">Ribosome biogenesis</keyword>
<dbReference type="Pfam" id="PF04950">
    <property type="entry name" value="RIBIOP_C"/>
    <property type="match status" value="1"/>
</dbReference>
<comment type="similarity">
    <text evidence="5">Belongs to the TRAFAC class translation factor GTPase superfamily. Bms1-like GTPase family. TSR1 subfamily.</text>
</comment>
<dbReference type="InterPro" id="IPR030387">
    <property type="entry name" value="G_Bms1/Tsr1_dom"/>
</dbReference>
<evidence type="ECO:0000256" key="3">
    <source>
        <dbReference type="ARBA" id="ARBA00023242"/>
    </source>
</evidence>
<feature type="region of interest" description="Disordered" evidence="7">
    <location>
        <begin position="1"/>
        <end position="70"/>
    </location>
</feature>
<dbReference type="PANTHER" id="PTHR12858">
    <property type="entry name" value="RIBOSOME BIOGENESIS PROTEIN"/>
    <property type="match status" value="1"/>
</dbReference>
<dbReference type="InterPro" id="IPR007034">
    <property type="entry name" value="BMS1_TSR1_C"/>
</dbReference>
<evidence type="ECO:0000256" key="4">
    <source>
        <dbReference type="ARBA" id="ARBA00037087"/>
    </source>
</evidence>
<keyword evidence="3" id="KW-0539">Nucleus</keyword>
<dbReference type="Pfam" id="PF22298">
    <property type="entry name" value="Tsr1_G-like"/>
    <property type="match status" value="1"/>
</dbReference>
<comment type="function">
    <text evidence="4">Required during maturation of the 40S ribosomal subunit in the nucleolus.</text>
</comment>
<dbReference type="InterPro" id="IPR012948">
    <property type="entry name" value="AARP2CN"/>
</dbReference>
<name>A0ABM1MD17_NICVS</name>
<evidence type="ECO:0000256" key="1">
    <source>
        <dbReference type="ARBA" id="ARBA00004604"/>
    </source>
</evidence>
<dbReference type="SMART" id="SM01362">
    <property type="entry name" value="DUF663"/>
    <property type="match status" value="1"/>
</dbReference>
<evidence type="ECO:0000256" key="7">
    <source>
        <dbReference type="SAM" id="MobiDB-lite"/>
    </source>
</evidence>
<dbReference type="InterPro" id="IPR039761">
    <property type="entry name" value="Bms1/Tsr1"/>
</dbReference>
<accession>A0ABM1MD17</accession>
<comment type="subcellular location">
    <subcellularLocation>
        <location evidence="1">Nucleus</location>
        <location evidence="1">Nucleolus</location>
    </subcellularLocation>
</comment>
<dbReference type="GeneID" id="108559640"/>
<feature type="region of interest" description="Disordered" evidence="7">
    <location>
        <begin position="310"/>
        <end position="365"/>
    </location>
</feature>
<dbReference type="SMART" id="SM00785">
    <property type="entry name" value="AARP2CN"/>
    <property type="match status" value="1"/>
</dbReference>
<proteinExistence type="inferred from homology"/>
<organism evidence="9 10">
    <name type="scientific">Nicrophorus vespilloides</name>
    <name type="common">Boreal carrion beetle</name>
    <dbReference type="NCBI Taxonomy" id="110193"/>
    <lineage>
        <taxon>Eukaryota</taxon>
        <taxon>Metazoa</taxon>
        <taxon>Ecdysozoa</taxon>
        <taxon>Arthropoda</taxon>
        <taxon>Hexapoda</taxon>
        <taxon>Insecta</taxon>
        <taxon>Pterygota</taxon>
        <taxon>Neoptera</taxon>
        <taxon>Endopterygota</taxon>
        <taxon>Coleoptera</taxon>
        <taxon>Polyphaga</taxon>
        <taxon>Staphyliniformia</taxon>
        <taxon>Silphidae</taxon>
        <taxon>Nicrophorinae</taxon>
        <taxon>Nicrophorus</taxon>
    </lineage>
</organism>
<sequence>MVSEGTQAHRAGNLKQSNKKFNSGRHHSKRSISISTKGKVNIKSILRKQKGELSKEQKRHQANQIRKNKRDEVLNQKRSIGGLDTLPFLVCVLPLHQNINPEIVTKLLTECDEDAEIHKSNSGVVHITLPRFKQRFAFIIPSLDNNLAILDTLKVCDSVLFIISTNAELEFGPNLIDDWGKNLLISSFSQGLPTPTVVVTDLNTLSVKKQNDQKQNINKMISKWLPDEKVITLDKSTDGLNVLRKIGNQKKRKINCDRRPHIYAESYEYIKDTEGVEGTLKVTGYLRGTALSVNDLVYIPGLGNFQMSQIDAPHDPFAPQKKSKSANSMEQEDTTVVRVLERADVSKQESLQSENVPDPLDAEQTWPTEDEIRLAQMEDKSIKVKKVPKGWSDYQAAWIPDTDAQDISDDDEDVDEEEEDDAMEAMSDEESEDGEEQDLESVVTQSEIAVNDLQYDQQLDLMTEQADLKKLKAAKLDKMFPDEIDTPQDVPARVRFQKYRGLESYRTSPWDPKENLPADYARIFQFQNFDHTKKRVLNGSKLKEGAMPGWFVTVHVKGVSQLLWRAFETTSAPVILIGMFPHEGKMSVVNVVLKHAGQYEQPIKSKERLIFQCGYRRFIVNPIFSQHTNGKKHKFERYFQVDSTIVATFYAPIQFPPAPVVCYKEHNGQLILVANGSLLSCNPDRIITKRIVLSGHPFKVHKRSAVVRFMFFNRDDIAYFKPCKLRTKHGRNGHIKEPLGTHGHMKCVFDGQLKSQDTVLLNLYKRIFPKWTYEECIVSCVDSNIDDDMEM</sequence>
<evidence type="ECO:0000259" key="8">
    <source>
        <dbReference type="PROSITE" id="PS51714"/>
    </source>
</evidence>
<protein>
    <recommendedName>
        <fullName evidence="6">Pre-rRNA-processing protein TSR1 homolog</fullName>
    </recommendedName>
</protein>
<evidence type="ECO:0000256" key="6">
    <source>
        <dbReference type="ARBA" id="ARBA00040070"/>
    </source>
</evidence>
<evidence type="ECO:0000313" key="9">
    <source>
        <dbReference type="Proteomes" id="UP000695000"/>
    </source>
</evidence>